<dbReference type="InterPro" id="IPR010730">
    <property type="entry name" value="HET"/>
</dbReference>
<gene>
    <name evidence="2" type="ORF">QBC47DRAFT_395714</name>
</gene>
<dbReference type="PANTHER" id="PTHR10622">
    <property type="entry name" value="HET DOMAIN-CONTAINING PROTEIN"/>
    <property type="match status" value="1"/>
</dbReference>
<sequence>MRLINTQTGAFAEFYSNVPPYAILSHRWQEEEVTFTDYHAQLRLHPADRMKGWAKIDMLVRQAKLDELGYCWIDTCCIDKTSSSELSEAINSMYAWYRDSAVCYIYMSDVDVSACTGEYGAPSQERVLGQFGASQWFTRGWTLQELLAPKNLIFYDVNWVQLLRNAKSFEDGELYGWPGFQNLRGPILDLRKKEQRAVLDKATGIDTLFDLDGFSPESSAYSVALKMSWASRRKTTRIEDMAYCLMGIFDINMPLLYGEGMKAFARLQEEIIKQTDDHTIFYWRDPNARPSCFRGLLARSPADFSESSRAKMPRSLDTGYTRGHLEASHMQPEGDRTYGMTNKGLRITLPMVVNNNGWPPYANALDNEAFVLLECEVWGQKCGLVLARVSNEGHYARVDAHKLPPTIQEPYHIPTSQQIFVKSVPSVFPNYTSSRMTRVMFNKDWEFIVTDLQHLLRPDTVLSPAGARNDPVRKWFEIGKPIFTAGRAIARAFVHADLSKTASQVSHLKPFRISIVFWWEGQGPFELKVRLERVDDDNKAYSRQMTEQTFTLKDAKGSLSISVRLRAFLDGDDELMARVGFSWGGSGNEEVTLADLATVSVS</sequence>
<accession>A0AAJ0F5T7</accession>
<organism evidence="2 3">
    <name type="scientific">Echria macrotheca</name>
    <dbReference type="NCBI Taxonomy" id="438768"/>
    <lineage>
        <taxon>Eukaryota</taxon>
        <taxon>Fungi</taxon>
        <taxon>Dikarya</taxon>
        <taxon>Ascomycota</taxon>
        <taxon>Pezizomycotina</taxon>
        <taxon>Sordariomycetes</taxon>
        <taxon>Sordariomycetidae</taxon>
        <taxon>Sordariales</taxon>
        <taxon>Schizotheciaceae</taxon>
        <taxon>Echria</taxon>
    </lineage>
</organism>
<reference evidence="2" key="1">
    <citation type="submission" date="2023-06" db="EMBL/GenBank/DDBJ databases">
        <title>Genome-scale phylogeny and comparative genomics of the fungal order Sordariales.</title>
        <authorList>
            <consortium name="Lawrence Berkeley National Laboratory"/>
            <person name="Hensen N."/>
            <person name="Bonometti L."/>
            <person name="Westerberg I."/>
            <person name="Brannstrom I.O."/>
            <person name="Guillou S."/>
            <person name="Cros-Aarteil S."/>
            <person name="Calhoun S."/>
            <person name="Haridas S."/>
            <person name="Kuo A."/>
            <person name="Mondo S."/>
            <person name="Pangilinan J."/>
            <person name="Riley R."/>
            <person name="Labutti K."/>
            <person name="Andreopoulos B."/>
            <person name="Lipzen A."/>
            <person name="Chen C."/>
            <person name="Yanf M."/>
            <person name="Daum C."/>
            <person name="Ng V."/>
            <person name="Clum A."/>
            <person name="Steindorff A."/>
            <person name="Ohm R."/>
            <person name="Martin F."/>
            <person name="Silar P."/>
            <person name="Natvig D."/>
            <person name="Lalanne C."/>
            <person name="Gautier V."/>
            <person name="Ament-Velasquez S.L."/>
            <person name="Kruys A."/>
            <person name="Hutchinson M.I."/>
            <person name="Powell A.J."/>
            <person name="Barry K."/>
            <person name="Miller A.N."/>
            <person name="Grigoriev I.V."/>
            <person name="Debuchy R."/>
            <person name="Gladieux P."/>
            <person name="Thoren M.H."/>
            <person name="Johannesson H."/>
        </authorList>
    </citation>
    <scope>NUCLEOTIDE SEQUENCE</scope>
    <source>
        <strain evidence="2">PSN4</strain>
    </source>
</reference>
<protein>
    <submittedName>
        <fullName evidence="2">Heterokaryon incompatibility protein-domain-containing protein</fullName>
    </submittedName>
</protein>
<evidence type="ECO:0000313" key="3">
    <source>
        <dbReference type="Proteomes" id="UP001239445"/>
    </source>
</evidence>
<dbReference type="AlphaFoldDB" id="A0AAJ0F5T7"/>
<comment type="caution">
    <text evidence="2">The sequence shown here is derived from an EMBL/GenBank/DDBJ whole genome shotgun (WGS) entry which is preliminary data.</text>
</comment>
<evidence type="ECO:0000313" key="2">
    <source>
        <dbReference type="EMBL" id="KAK1749489.1"/>
    </source>
</evidence>
<proteinExistence type="predicted"/>
<feature type="domain" description="Heterokaryon incompatibility" evidence="1">
    <location>
        <begin position="21"/>
        <end position="114"/>
    </location>
</feature>
<evidence type="ECO:0000259" key="1">
    <source>
        <dbReference type="Pfam" id="PF06985"/>
    </source>
</evidence>
<dbReference type="Proteomes" id="UP001239445">
    <property type="component" value="Unassembled WGS sequence"/>
</dbReference>
<name>A0AAJ0F5T7_9PEZI</name>
<dbReference type="PANTHER" id="PTHR10622:SF10">
    <property type="entry name" value="HET DOMAIN-CONTAINING PROTEIN"/>
    <property type="match status" value="1"/>
</dbReference>
<keyword evidence="3" id="KW-1185">Reference proteome</keyword>
<dbReference type="Pfam" id="PF06985">
    <property type="entry name" value="HET"/>
    <property type="match status" value="1"/>
</dbReference>
<dbReference type="EMBL" id="MU839857">
    <property type="protein sequence ID" value="KAK1749489.1"/>
    <property type="molecule type" value="Genomic_DNA"/>
</dbReference>